<dbReference type="AlphaFoldDB" id="A0A6N7VE57"/>
<accession>A0A6N7VE57</accession>
<dbReference type="Pfam" id="PF22780">
    <property type="entry name" value="HI0933_like_1st"/>
    <property type="match status" value="1"/>
</dbReference>
<evidence type="ECO:0000313" key="6">
    <source>
        <dbReference type="EMBL" id="MSS77705.1"/>
    </source>
</evidence>
<dbReference type="Proteomes" id="UP000441925">
    <property type="component" value="Unassembled WGS sequence"/>
</dbReference>
<evidence type="ECO:0000256" key="2">
    <source>
        <dbReference type="ARBA" id="ARBA00022630"/>
    </source>
</evidence>
<comment type="caution">
    <text evidence="6">The sequence shown here is derived from an EMBL/GenBank/DDBJ whole genome shotgun (WGS) entry which is preliminary data.</text>
</comment>
<evidence type="ECO:0000313" key="7">
    <source>
        <dbReference type="Proteomes" id="UP000441925"/>
    </source>
</evidence>
<keyword evidence="7" id="KW-1185">Reference proteome</keyword>
<evidence type="ECO:0000256" key="3">
    <source>
        <dbReference type="ARBA" id="ARBA00022827"/>
    </source>
</evidence>
<dbReference type="Gene3D" id="1.10.8.260">
    <property type="entry name" value="HI0933 insert domain-like"/>
    <property type="match status" value="1"/>
</dbReference>
<dbReference type="InterPro" id="IPR055178">
    <property type="entry name" value="RsdA/BaiN/AoA(So)-like_dom"/>
</dbReference>
<dbReference type="PANTHER" id="PTHR42887">
    <property type="entry name" value="OS12G0638800 PROTEIN"/>
    <property type="match status" value="1"/>
</dbReference>
<reference evidence="6 7" key="1">
    <citation type="submission" date="2019-08" db="EMBL/GenBank/DDBJ databases">
        <title>In-depth cultivation of the pig gut microbiome towards novel bacterial diversity and tailored functional studies.</title>
        <authorList>
            <person name="Wylensek D."/>
            <person name="Hitch T.C.A."/>
            <person name="Clavel T."/>
        </authorList>
    </citation>
    <scope>NUCLEOTIDE SEQUENCE [LARGE SCALE GENOMIC DNA]</scope>
    <source>
        <strain evidence="6 7">WCA-380-WT-2B</strain>
    </source>
</reference>
<keyword evidence="2" id="KW-0285">Flavoprotein</keyword>
<sequence length="400" mass="45241">MKIFVIGAGVSSLAFCSFLDKNDITVLESNQFSGRKLLATGNGRCNFTNINMDYKNFYSNEKDFVNYSLDSFSNKDLLEYFEYLGIEWINFPSGRCYPKTQSSKTVRDSLLMKAEENAKFIYNIKVVDIDFKKKLIITDKKSFKYDILVIASGGLSLKNSGSDGSILKILKKHTKLIDQTFGITNFKTENPLSKTAKGCKVFAKASLFVDDKFQKSSTDDIIFQSYGLTGTAILDLSNIISLALKDKRKIRLDIDFYPEYKKKGLFDILEKKAQRFPKRAIKNLLIGNIDQKLIIDILKRAKINEDSVKISKNDLEKLVKILKKFSFNIVDIHDKNNAQVTLGGVACDRIYKNSMKSKDMADTYFIGEIMDVAGDCGGYNIQWAFSSAKAASDDIRRLNV</sequence>
<organism evidence="6 7">
    <name type="scientific">Anaerococcus porci</name>
    <dbReference type="NCBI Taxonomy" id="2652269"/>
    <lineage>
        <taxon>Bacteria</taxon>
        <taxon>Bacillati</taxon>
        <taxon>Bacillota</taxon>
        <taxon>Tissierellia</taxon>
        <taxon>Tissierellales</taxon>
        <taxon>Peptoniphilaceae</taxon>
        <taxon>Anaerococcus</taxon>
    </lineage>
</organism>
<dbReference type="InterPro" id="IPR036188">
    <property type="entry name" value="FAD/NAD-bd_sf"/>
</dbReference>
<proteinExistence type="predicted"/>
<dbReference type="SUPFAM" id="SSF51905">
    <property type="entry name" value="FAD/NAD(P)-binding domain"/>
    <property type="match status" value="1"/>
</dbReference>
<feature type="domain" description="RsdA/BaiN/AoA(So)-like insert" evidence="5">
    <location>
        <begin position="186"/>
        <end position="340"/>
    </location>
</feature>
<dbReference type="RefSeq" id="WP_154540120.1">
    <property type="nucleotide sequence ID" value="NZ_VULQ01000004.1"/>
</dbReference>
<evidence type="ECO:0000259" key="5">
    <source>
        <dbReference type="Pfam" id="PF22780"/>
    </source>
</evidence>
<dbReference type="NCBIfam" id="TIGR00275">
    <property type="entry name" value="aminoacetone oxidase family FAD-binding enzyme"/>
    <property type="match status" value="1"/>
</dbReference>
<feature type="domain" description="RsdA/BaiN/AoA(So)-like Rossmann fold-like" evidence="4">
    <location>
        <begin position="2"/>
        <end position="392"/>
    </location>
</feature>
<dbReference type="InterPro" id="IPR004792">
    <property type="entry name" value="BaiN-like"/>
</dbReference>
<dbReference type="Gene3D" id="2.40.30.10">
    <property type="entry name" value="Translation factors"/>
    <property type="match status" value="1"/>
</dbReference>
<dbReference type="EMBL" id="VULQ01000004">
    <property type="protein sequence ID" value="MSS77705.1"/>
    <property type="molecule type" value="Genomic_DNA"/>
</dbReference>
<dbReference type="PANTHER" id="PTHR42887:SF2">
    <property type="entry name" value="OS12G0638800 PROTEIN"/>
    <property type="match status" value="1"/>
</dbReference>
<keyword evidence="3" id="KW-0274">FAD</keyword>
<dbReference type="Pfam" id="PF03486">
    <property type="entry name" value="HI0933_like"/>
    <property type="match status" value="1"/>
</dbReference>
<gene>
    <name evidence="6" type="ORF">FYJ26_04655</name>
</gene>
<dbReference type="InterPro" id="IPR023166">
    <property type="entry name" value="BaiN-like_dom_sf"/>
</dbReference>
<dbReference type="SUPFAM" id="SSF160996">
    <property type="entry name" value="HI0933 insert domain-like"/>
    <property type="match status" value="1"/>
</dbReference>
<name>A0A6N7VE57_9FIRM</name>
<protein>
    <submittedName>
        <fullName evidence="6">Aminoacetone oxidase family FAD-binding enzyme</fullName>
    </submittedName>
</protein>
<dbReference type="Gene3D" id="3.50.50.60">
    <property type="entry name" value="FAD/NAD(P)-binding domain"/>
    <property type="match status" value="1"/>
</dbReference>
<dbReference type="InterPro" id="IPR057661">
    <property type="entry name" value="RsdA/BaiN/AoA(So)_Rossmann"/>
</dbReference>
<evidence type="ECO:0000259" key="4">
    <source>
        <dbReference type="Pfam" id="PF03486"/>
    </source>
</evidence>
<comment type="cofactor">
    <cofactor evidence="1">
        <name>FAD</name>
        <dbReference type="ChEBI" id="CHEBI:57692"/>
    </cofactor>
</comment>
<evidence type="ECO:0000256" key="1">
    <source>
        <dbReference type="ARBA" id="ARBA00001974"/>
    </source>
</evidence>